<evidence type="ECO:0000256" key="2">
    <source>
        <dbReference type="SAM" id="Phobius"/>
    </source>
</evidence>
<protein>
    <submittedName>
        <fullName evidence="3">Uncharacterized protein</fullName>
    </submittedName>
</protein>
<dbReference type="EMBL" id="QXEC01000009">
    <property type="protein sequence ID" value="RIV38592.1"/>
    <property type="molecule type" value="Genomic_DNA"/>
</dbReference>
<feature type="transmembrane region" description="Helical" evidence="2">
    <location>
        <begin position="145"/>
        <end position="167"/>
    </location>
</feature>
<comment type="caution">
    <text evidence="3">The sequence shown here is derived from an EMBL/GenBank/DDBJ whole genome shotgun (WGS) entry which is preliminary data.</text>
</comment>
<keyword evidence="2" id="KW-1133">Transmembrane helix</keyword>
<accession>A0A418MVM9</accession>
<dbReference type="InterPro" id="IPR045931">
    <property type="entry name" value="DUF6350"/>
</dbReference>
<feature type="compositionally biased region" description="Low complexity" evidence="1">
    <location>
        <begin position="15"/>
        <end position="38"/>
    </location>
</feature>
<keyword evidence="2" id="KW-0812">Transmembrane</keyword>
<keyword evidence="4" id="KW-1185">Reference proteome</keyword>
<organism evidence="3 4">
    <name type="scientific">Micromonospora radicis</name>
    <dbReference type="NCBI Taxonomy" id="1894971"/>
    <lineage>
        <taxon>Bacteria</taxon>
        <taxon>Bacillati</taxon>
        <taxon>Actinomycetota</taxon>
        <taxon>Actinomycetes</taxon>
        <taxon>Micromonosporales</taxon>
        <taxon>Micromonosporaceae</taxon>
        <taxon>Micromonospora</taxon>
    </lineage>
</organism>
<gene>
    <name evidence="3" type="ORF">D2L64_11500</name>
</gene>
<feature type="transmembrane region" description="Helical" evidence="2">
    <location>
        <begin position="401"/>
        <end position="426"/>
    </location>
</feature>
<feature type="transmembrane region" description="Helical" evidence="2">
    <location>
        <begin position="105"/>
        <end position="124"/>
    </location>
</feature>
<feature type="transmembrane region" description="Helical" evidence="2">
    <location>
        <begin position="217"/>
        <end position="240"/>
    </location>
</feature>
<evidence type="ECO:0000313" key="3">
    <source>
        <dbReference type="EMBL" id="RIV38592.1"/>
    </source>
</evidence>
<feature type="transmembrane region" description="Helical" evidence="2">
    <location>
        <begin position="359"/>
        <end position="381"/>
    </location>
</feature>
<proteinExistence type="predicted"/>
<feature type="transmembrane region" description="Helical" evidence="2">
    <location>
        <begin position="322"/>
        <end position="347"/>
    </location>
</feature>
<dbReference type="Proteomes" id="UP000283832">
    <property type="component" value="Unassembled WGS sequence"/>
</dbReference>
<dbReference type="RefSeq" id="WP_119575247.1">
    <property type="nucleotide sequence ID" value="NZ_QXEC01000009.1"/>
</dbReference>
<dbReference type="AlphaFoldDB" id="A0A418MVM9"/>
<keyword evidence="2" id="KW-0472">Membrane</keyword>
<feature type="transmembrane region" description="Helical" evidence="2">
    <location>
        <begin position="47"/>
        <end position="73"/>
    </location>
</feature>
<dbReference type="OrthoDB" id="3742900at2"/>
<reference evidence="3 4" key="1">
    <citation type="submission" date="2018-08" db="EMBL/GenBank/DDBJ databases">
        <title>Jishengella sp. nov., isolated from a root of Azadirachta indica A. Juss. var. siamensis Valenton.</title>
        <authorList>
            <person name="Kuncharoen N."/>
            <person name="Tanasupawat S."/>
            <person name="Kudo T."/>
            <person name="Ohkuma M."/>
        </authorList>
    </citation>
    <scope>NUCLEOTIDE SEQUENCE [LARGE SCALE GENOMIC DNA]</scope>
    <source>
        <strain evidence="3 4">AZ1-13</strain>
    </source>
</reference>
<dbReference type="Pfam" id="PF19877">
    <property type="entry name" value="DUF6350"/>
    <property type="match status" value="1"/>
</dbReference>
<evidence type="ECO:0000256" key="1">
    <source>
        <dbReference type="SAM" id="MobiDB-lite"/>
    </source>
</evidence>
<evidence type="ECO:0000313" key="4">
    <source>
        <dbReference type="Proteomes" id="UP000283832"/>
    </source>
</evidence>
<feature type="region of interest" description="Disordered" evidence="1">
    <location>
        <begin position="1"/>
        <end position="40"/>
    </location>
</feature>
<name>A0A418MVM9_9ACTN</name>
<sequence>MSSVTPDQPRRATEARGAGARPPGRAGPPRRVPLPRGEPTGRSHAPLLVAGLVAAGGAALTSWLPVAFVLWLFQLSEGSASLLGAVPAGAAGWLLGHGVPLSTATGPFGLPPLAVTTLAVWRLTRAGVHVTRAIGARGSRSVSRTLVAAVTVGVGYALLGVLAAVLAGSGGIGVSPARSGVTLALLGTAAAGIGAARTSRVADLLAARAPRPLRAGLQGGVVAGLVLLGVGAGVAGLAVATGGGDATDLIGAYRTGVAGQAGITLVSLAYAPNAAVWSTSYLLGPGFAVGTDTAVRTSEVAVGALPALPLVAGLPSGPVDGLWSAAILALPALVGMVVGALLGRRLLRAAAAERTPLSWGALLFPAVLAGPVTGLLMGVVAEASGGPLGAGRLAELGPVGWQVALAATVVIGAGALLGAAATRWLARLAN</sequence>
<feature type="transmembrane region" description="Helical" evidence="2">
    <location>
        <begin position="80"/>
        <end position="99"/>
    </location>
</feature>
<feature type="transmembrane region" description="Helical" evidence="2">
    <location>
        <begin position="179"/>
        <end position="196"/>
    </location>
</feature>